<evidence type="ECO:0000313" key="2">
    <source>
        <dbReference type="Proteomes" id="UP001060085"/>
    </source>
</evidence>
<name>A0ACC0BKS9_CATRO</name>
<proteinExistence type="predicted"/>
<accession>A0ACC0BKS9</accession>
<organism evidence="1 2">
    <name type="scientific">Catharanthus roseus</name>
    <name type="common">Madagascar periwinkle</name>
    <name type="synonym">Vinca rosea</name>
    <dbReference type="NCBI Taxonomy" id="4058"/>
    <lineage>
        <taxon>Eukaryota</taxon>
        <taxon>Viridiplantae</taxon>
        <taxon>Streptophyta</taxon>
        <taxon>Embryophyta</taxon>
        <taxon>Tracheophyta</taxon>
        <taxon>Spermatophyta</taxon>
        <taxon>Magnoliopsida</taxon>
        <taxon>eudicotyledons</taxon>
        <taxon>Gunneridae</taxon>
        <taxon>Pentapetalae</taxon>
        <taxon>asterids</taxon>
        <taxon>lamiids</taxon>
        <taxon>Gentianales</taxon>
        <taxon>Apocynaceae</taxon>
        <taxon>Rauvolfioideae</taxon>
        <taxon>Vinceae</taxon>
        <taxon>Catharanthinae</taxon>
        <taxon>Catharanthus</taxon>
    </lineage>
</organism>
<dbReference type="Proteomes" id="UP001060085">
    <property type="component" value="Linkage Group LG03"/>
</dbReference>
<reference evidence="2" key="1">
    <citation type="journal article" date="2023" name="Nat. Plants">
        <title>Single-cell RNA sequencing provides a high-resolution roadmap for understanding the multicellular compartmentation of specialized metabolism.</title>
        <authorList>
            <person name="Sun S."/>
            <person name="Shen X."/>
            <person name="Li Y."/>
            <person name="Li Y."/>
            <person name="Wang S."/>
            <person name="Li R."/>
            <person name="Zhang H."/>
            <person name="Shen G."/>
            <person name="Guo B."/>
            <person name="Wei J."/>
            <person name="Xu J."/>
            <person name="St-Pierre B."/>
            <person name="Chen S."/>
            <person name="Sun C."/>
        </authorList>
    </citation>
    <scope>NUCLEOTIDE SEQUENCE [LARGE SCALE GENOMIC DNA]</scope>
</reference>
<sequence>MNSRFDNLDGKISDIQESVMRLEERDRHNEEEKIKPFQDQCIIKPLKTLKTYVLVRDMLRILGTGGFGVQLDSPAPVREQKRWHKSVEGVLKGAAAMIKDAWGLVLRRQLILGLRLAVTCGNSMSWKEWKMECAEGLEE</sequence>
<keyword evidence="2" id="KW-1185">Reference proteome</keyword>
<protein>
    <submittedName>
        <fullName evidence="1">Uncharacterized protein</fullName>
    </submittedName>
</protein>
<comment type="caution">
    <text evidence="1">The sequence shown here is derived from an EMBL/GenBank/DDBJ whole genome shotgun (WGS) entry which is preliminary data.</text>
</comment>
<evidence type="ECO:0000313" key="1">
    <source>
        <dbReference type="EMBL" id="KAI5673276.1"/>
    </source>
</evidence>
<dbReference type="EMBL" id="CM044703">
    <property type="protein sequence ID" value="KAI5673276.1"/>
    <property type="molecule type" value="Genomic_DNA"/>
</dbReference>
<gene>
    <name evidence="1" type="ORF">M9H77_13640</name>
</gene>